<accession>A0A3S3UDW6</accession>
<organism evidence="2 3">
    <name type="scientific">Methylobacterium oryzihabitans</name>
    <dbReference type="NCBI Taxonomy" id="2499852"/>
    <lineage>
        <taxon>Bacteria</taxon>
        <taxon>Pseudomonadati</taxon>
        <taxon>Pseudomonadota</taxon>
        <taxon>Alphaproteobacteria</taxon>
        <taxon>Hyphomicrobiales</taxon>
        <taxon>Methylobacteriaceae</taxon>
        <taxon>Methylobacterium</taxon>
    </lineage>
</organism>
<evidence type="ECO:0000313" key="3">
    <source>
        <dbReference type="Proteomes" id="UP000286997"/>
    </source>
</evidence>
<reference evidence="2 3" key="1">
    <citation type="submission" date="2019-01" db="EMBL/GenBank/DDBJ databases">
        <authorList>
            <person name="Chen W.-M."/>
        </authorList>
    </citation>
    <scope>NUCLEOTIDE SEQUENCE [LARGE SCALE GENOMIC DNA]</scope>
    <source>
        <strain evidence="2 3">TER-1</strain>
    </source>
</reference>
<evidence type="ECO:0000313" key="2">
    <source>
        <dbReference type="EMBL" id="RVU21772.1"/>
    </source>
</evidence>
<dbReference type="Pfam" id="PF23987">
    <property type="entry name" value="Phage_holin_10"/>
    <property type="match status" value="1"/>
</dbReference>
<name>A0A3S3UDW6_9HYPH</name>
<evidence type="ECO:0008006" key="4">
    <source>
        <dbReference type="Google" id="ProtNLM"/>
    </source>
</evidence>
<protein>
    <recommendedName>
        <fullName evidence="4">Holin</fullName>
    </recommendedName>
</protein>
<keyword evidence="1" id="KW-0472">Membrane</keyword>
<keyword evidence="1" id="KW-1133">Transmembrane helix</keyword>
<proteinExistence type="predicted"/>
<dbReference type="AlphaFoldDB" id="A0A3S3UDW6"/>
<comment type="caution">
    <text evidence="2">The sequence shown here is derived from an EMBL/GenBank/DDBJ whole genome shotgun (WGS) entry which is preliminary data.</text>
</comment>
<feature type="transmembrane region" description="Helical" evidence="1">
    <location>
        <begin position="33"/>
        <end position="50"/>
    </location>
</feature>
<sequence length="89" mass="9149">MNREQALSFLRTVLQVGGGIAVGRGWIGADEMTALAGAVLTLAATAWSLYARRDAGLVAAAATVPEVHRIVAAPRLADAVPSGKVRAQP</sequence>
<evidence type="ECO:0000256" key="1">
    <source>
        <dbReference type="SAM" id="Phobius"/>
    </source>
</evidence>
<dbReference type="Proteomes" id="UP000286997">
    <property type="component" value="Unassembled WGS sequence"/>
</dbReference>
<keyword evidence="1" id="KW-0812">Transmembrane</keyword>
<feature type="transmembrane region" description="Helical" evidence="1">
    <location>
        <begin position="7"/>
        <end position="27"/>
    </location>
</feature>
<keyword evidence="3" id="KW-1185">Reference proteome</keyword>
<dbReference type="EMBL" id="SACP01000001">
    <property type="protein sequence ID" value="RVU21772.1"/>
    <property type="molecule type" value="Genomic_DNA"/>
</dbReference>
<dbReference type="RefSeq" id="WP_127727015.1">
    <property type="nucleotide sequence ID" value="NZ_SACP01000001.1"/>
</dbReference>
<dbReference type="InterPro" id="IPR058159">
    <property type="entry name" value="Phage_holin_10"/>
</dbReference>
<gene>
    <name evidence="2" type="ORF">EOE48_01620</name>
</gene>